<accession>A0A6H9V7N7</accession>
<sequence>MELRSLMVRASDTAVDVVRAVGPDDFDAPTPCPAMTVGALVNHLIFQTVVRGYAAGLKQSSQDLPDQVAEGHDFTAEPGWAEAYAARSAAVAALWSEPRAWQGETSMTGGGRTMPAPFIGGIVLGEWLLHGWDLAVATGQTLHLDDELAAALYEDVAGRADMARKYGVYGPEVAVAPTAPLFHRALGLAGRDPSWRRPL</sequence>
<evidence type="ECO:0000313" key="3">
    <source>
        <dbReference type="Proteomes" id="UP000442707"/>
    </source>
</evidence>
<dbReference type="SUPFAM" id="SSF109854">
    <property type="entry name" value="DinB/YfiT-like putative metalloenzymes"/>
    <property type="match status" value="1"/>
</dbReference>
<evidence type="ECO:0000259" key="1">
    <source>
        <dbReference type="Pfam" id="PF11716"/>
    </source>
</evidence>
<comment type="caution">
    <text evidence="2">The sequence shown here is derived from an EMBL/GenBank/DDBJ whole genome shotgun (WGS) entry which is preliminary data.</text>
</comment>
<keyword evidence="3" id="KW-1185">Reference proteome</keyword>
<dbReference type="Proteomes" id="UP000442707">
    <property type="component" value="Unassembled WGS sequence"/>
</dbReference>
<dbReference type="GO" id="GO:0046872">
    <property type="term" value="F:metal ion binding"/>
    <property type="evidence" value="ECO:0007669"/>
    <property type="project" value="InterPro"/>
</dbReference>
<organism evidence="2 3">
    <name type="scientific">Streptomyces luteolifulvus</name>
    <dbReference type="NCBI Taxonomy" id="2615112"/>
    <lineage>
        <taxon>Bacteria</taxon>
        <taxon>Bacillati</taxon>
        <taxon>Actinomycetota</taxon>
        <taxon>Actinomycetes</taxon>
        <taxon>Kitasatosporales</taxon>
        <taxon>Streptomycetaceae</taxon>
        <taxon>Streptomyces</taxon>
    </lineage>
</organism>
<dbReference type="InterPro" id="IPR024344">
    <property type="entry name" value="MDMPI_metal-binding"/>
</dbReference>
<dbReference type="InterPro" id="IPR017520">
    <property type="entry name" value="CHP03086"/>
</dbReference>
<dbReference type="NCBIfam" id="TIGR03086">
    <property type="entry name" value="TIGR03086 family metal-binding protein"/>
    <property type="match status" value="1"/>
</dbReference>
<dbReference type="Pfam" id="PF11716">
    <property type="entry name" value="MDMPI_N"/>
    <property type="match status" value="1"/>
</dbReference>
<feature type="domain" description="Mycothiol-dependent maleylpyruvate isomerase metal-binding" evidence="1">
    <location>
        <begin position="11"/>
        <end position="135"/>
    </location>
</feature>
<dbReference type="AlphaFoldDB" id="A0A6H9V7N7"/>
<dbReference type="RefSeq" id="WP_150945493.1">
    <property type="nucleotide sequence ID" value="NZ_VZRB01000003.1"/>
</dbReference>
<dbReference type="InterPro" id="IPR017517">
    <property type="entry name" value="Maleyloyr_isom"/>
</dbReference>
<dbReference type="EMBL" id="VZRB01000003">
    <property type="protein sequence ID" value="KAB1149444.1"/>
    <property type="molecule type" value="Genomic_DNA"/>
</dbReference>
<name>A0A6H9V7N7_9ACTN</name>
<dbReference type="NCBIfam" id="TIGR03083">
    <property type="entry name" value="maleylpyruvate isomerase family mycothiol-dependent enzyme"/>
    <property type="match status" value="1"/>
</dbReference>
<reference evidence="2 3" key="1">
    <citation type="submission" date="2019-09" db="EMBL/GenBank/DDBJ databases">
        <title>Screening of Novel Bioactive Compounds from Soil-Associated.</title>
        <authorList>
            <person name="Zhao S."/>
        </authorList>
    </citation>
    <scope>NUCLEOTIDE SEQUENCE [LARGE SCALE GENOMIC DNA]</scope>
    <source>
        <strain evidence="2 3">HIT-DPA4</strain>
    </source>
</reference>
<dbReference type="InterPro" id="IPR034660">
    <property type="entry name" value="DinB/YfiT-like"/>
</dbReference>
<gene>
    <name evidence="2" type="ORF">F7R91_06780</name>
</gene>
<proteinExistence type="predicted"/>
<dbReference type="Gene3D" id="1.20.120.450">
    <property type="entry name" value="dinb family like domain"/>
    <property type="match status" value="1"/>
</dbReference>
<evidence type="ECO:0000313" key="2">
    <source>
        <dbReference type="EMBL" id="KAB1149444.1"/>
    </source>
</evidence>
<protein>
    <submittedName>
        <fullName evidence="2">TIGR03086 family protein</fullName>
    </submittedName>
</protein>